<comment type="caution">
    <text evidence="3">The sequence shown here is derived from an EMBL/GenBank/DDBJ whole genome shotgun (WGS) entry which is preliminary data.</text>
</comment>
<dbReference type="EMBL" id="JAYMYQ010000010">
    <property type="protein sequence ID" value="KAK7308496.1"/>
    <property type="molecule type" value="Genomic_DNA"/>
</dbReference>
<dbReference type="SMART" id="SM00856">
    <property type="entry name" value="PMEI"/>
    <property type="match status" value="1"/>
</dbReference>
<proteinExistence type="predicted"/>
<dbReference type="PANTHER" id="PTHR31890">
    <property type="entry name" value="PLANT INVERTASE/PECTIN METHYLESTERASE INHIBITOR SUPERFAMILY PROTEIN"/>
    <property type="match status" value="1"/>
</dbReference>
<keyword evidence="1" id="KW-0732">Signal</keyword>
<evidence type="ECO:0000259" key="2">
    <source>
        <dbReference type="SMART" id="SM00856"/>
    </source>
</evidence>
<dbReference type="PANTHER" id="PTHR31890:SF9">
    <property type="entry name" value="PLANT INVERTASE_PECTIN METHYLESTERASE INHIBITOR SUPERFAMILY PROTEIN"/>
    <property type="match status" value="1"/>
</dbReference>
<dbReference type="GO" id="GO:0004857">
    <property type="term" value="F:enzyme inhibitor activity"/>
    <property type="evidence" value="ECO:0007669"/>
    <property type="project" value="InterPro"/>
</dbReference>
<protein>
    <recommendedName>
        <fullName evidence="2">Pectinesterase inhibitor domain-containing protein</fullName>
    </recommendedName>
</protein>
<dbReference type="Pfam" id="PF04043">
    <property type="entry name" value="PMEI"/>
    <property type="match status" value="1"/>
</dbReference>
<dbReference type="Gene3D" id="1.20.140.40">
    <property type="entry name" value="Invertase/pectin methylesterase inhibitor family protein"/>
    <property type="match status" value="1"/>
</dbReference>
<evidence type="ECO:0000313" key="4">
    <source>
        <dbReference type="Proteomes" id="UP001367508"/>
    </source>
</evidence>
<organism evidence="3 4">
    <name type="scientific">Canavalia gladiata</name>
    <name type="common">Sword bean</name>
    <name type="synonym">Dolichos gladiatus</name>
    <dbReference type="NCBI Taxonomy" id="3824"/>
    <lineage>
        <taxon>Eukaryota</taxon>
        <taxon>Viridiplantae</taxon>
        <taxon>Streptophyta</taxon>
        <taxon>Embryophyta</taxon>
        <taxon>Tracheophyta</taxon>
        <taxon>Spermatophyta</taxon>
        <taxon>Magnoliopsida</taxon>
        <taxon>eudicotyledons</taxon>
        <taxon>Gunneridae</taxon>
        <taxon>Pentapetalae</taxon>
        <taxon>rosids</taxon>
        <taxon>fabids</taxon>
        <taxon>Fabales</taxon>
        <taxon>Fabaceae</taxon>
        <taxon>Papilionoideae</taxon>
        <taxon>50 kb inversion clade</taxon>
        <taxon>NPAAA clade</taxon>
        <taxon>indigoferoid/millettioid clade</taxon>
        <taxon>Phaseoleae</taxon>
        <taxon>Canavalia</taxon>
    </lineage>
</organism>
<accession>A0AAN9PS45</accession>
<dbReference type="AlphaFoldDB" id="A0AAN9PS45"/>
<dbReference type="Proteomes" id="UP001367508">
    <property type="component" value="Unassembled WGS sequence"/>
</dbReference>
<dbReference type="InterPro" id="IPR035513">
    <property type="entry name" value="Invertase/methylesterase_inhib"/>
</dbReference>
<dbReference type="SUPFAM" id="SSF101148">
    <property type="entry name" value="Plant invertase/pectin methylesterase inhibitor"/>
    <property type="match status" value="1"/>
</dbReference>
<feature type="domain" description="Pectinesterase inhibitor" evidence="2">
    <location>
        <begin position="32"/>
        <end position="178"/>
    </location>
</feature>
<sequence>MNPSTQLSLLFTLSLILISHAGRLPASSPASASTKLYQTVCKDAVKVNDGTDRCLKLLEADPKITSAKNFVELCSLVLKLAIDRSTKAQDYFIQESKKNPSSEAIKGCATNHYKNTVTSFSSALKELAESPDTANYDAKVAGDGPVNCNQALTNEKVSSLLFFSNFFLFLSFSHPLVHSWLLSFFNSLIAAIVFPYSELRGWVSISDQEIAFSP</sequence>
<feature type="chain" id="PRO_5042821916" description="Pectinesterase inhibitor domain-containing protein" evidence="1">
    <location>
        <begin position="22"/>
        <end position="214"/>
    </location>
</feature>
<name>A0AAN9PS45_CANGL</name>
<reference evidence="3 4" key="1">
    <citation type="submission" date="2024-01" db="EMBL/GenBank/DDBJ databases">
        <title>The genomes of 5 underutilized Papilionoideae crops provide insights into root nodulation and disease resistanc.</title>
        <authorList>
            <person name="Jiang F."/>
        </authorList>
    </citation>
    <scope>NUCLEOTIDE SEQUENCE [LARGE SCALE GENOMIC DNA]</scope>
    <source>
        <strain evidence="3">LVBAO_FW01</strain>
        <tissue evidence="3">Leaves</tissue>
    </source>
</reference>
<evidence type="ECO:0000256" key="1">
    <source>
        <dbReference type="SAM" id="SignalP"/>
    </source>
</evidence>
<feature type="signal peptide" evidence="1">
    <location>
        <begin position="1"/>
        <end position="21"/>
    </location>
</feature>
<evidence type="ECO:0000313" key="3">
    <source>
        <dbReference type="EMBL" id="KAK7308496.1"/>
    </source>
</evidence>
<keyword evidence="4" id="KW-1185">Reference proteome</keyword>
<dbReference type="InterPro" id="IPR006501">
    <property type="entry name" value="Pectinesterase_inhib_dom"/>
</dbReference>
<gene>
    <name evidence="3" type="ORF">VNO77_42104</name>
</gene>